<evidence type="ECO:0000313" key="3">
    <source>
        <dbReference type="EMBL" id="SFY27986.1"/>
    </source>
</evidence>
<dbReference type="InterPro" id="IPR011089">
    <property type="entry name" value="GmrSD_C"/>
</dbReference>
<name>A0A1K2DYB0_STRAR</name>
<gene>
    <name evidence="3" type="ORF">SAMN02787144_101624</name>
</gene>
<evidence type="ECO:0000259" key="2">
    <source>
        <dbReference type="Pfam" id="PF07510"/>
    </source>
</evidence>
<dbReference type="Proteomes" id="UP000181909">
    <property type="component" value="Unassembled WGS sequence"/>
</dbReference>
<dbReference type="STRING" id="1893.SAMN02787144_101624"/>
<protein>
    <recommendedName>
        <fullName evidence="5">DUF262 domain-containing protein</fullName>
    </recommendedName>
</protein>
<feature type="domain" description="GmrSD restriction endonucleases N-terminal" evidence="1">
    <location>
        <begin position="15"/>
        <end position="342"/>
    </location>
</feature>
<dbReference type="Pfam" id="PF07510">
    <property type="entry name" value="GmrSD_C"/>
    <property type="match status" value="1"/>
</dbReference>
<reference evidence="3 4" key="1">
    <citation type="submission" date="2016-11" db="EMBL/GenBank/DDBJ databases">
        <authorList>
            <person name="Jaros S."/>
            <person name="Januszkiewicz K."/>
            <person name="Wedrychowicz H."/>
        </authorList>
    </citation>
    <scope>NUCLEOTIDE SEQUENCE [LARGE SCALE GENOMIC DNA]</scope>
    <source>
        <strain evidence="3 4">OK807</strain>
    </source>
</reference>
<evidence type="ECO:0000313" key="4">
    <source>
        <dbReference type="Proteomes" id="UP000181909"/>
    </source>
</evidence>
<dbReference type="Pfam" id="PF03235">
    <property type="entry name" value="GmrSD_N"/>
    <property type="match status" value="1"/>
</dbReference>
<evidence type="ECO:0008006" key="5">
    <source>
        <dbReference type="Google" id="ProtNLM"/>
    </source>
</evidence>
<dbReference type="AlphaFoldDB" id="A0A1K2DYB0"/>
<dbReference type="PANTHER" id="PTHR35149">
    <property type="entry name" value="SLL5132 PROTEIN"/>
    <property type="match status" value="1"/>
</dbReference>
<evidence type="ECO:0000259" key="1">
    <source>
        <dbReference type="Pfam" id="PF03235"/>
    </source>
</evidence>
<dbReference type="PANTHER" id="PTHR35149:SF1">
    <property type="entry name" value="DUF5655 DOMAIN-CONTAINING PROTEIN"/>
    <property type="match status" value="1"/>
</dbReference>
<dbReference type="EMBL" id="FPJO01000016">
    <property type="protein sequence ID" value="SFY27986.1"/>
    <property type="molecule type" value="Genomic_DNA"/>
</dbReference>
<dbReference type="InterPro" id="IPR004919">
    <property type="entry name" value="GmrSD_N"/>
</dbReference>
<organism evidence="3 4">
    <name type="scientific">Streptomyces atratus</name>
    <dbReference type="NCBI Taxonomy" id="1893"/>
    <lineage>
        <taxon>Bacteria</taxon>
        <taxon>Bacillati</taxon>
        <taxon>Actinomycetota</taxon>
        <taxon>Actinomycetes</taxon>
        <taxon>Kitasatosporales</taxon>
        <taxon>Streptomycetaceae</taxon>
        <taxon>Streptomyces</taxon>
    </lineage>
</organism>
<dbReference type="OrthoDB" id="9798761at2"/>
<feature type="domain" description="GmrSD restriction endonucleases C-terminal" evidence="2">
    <location>
        <begin position="633"/>
        <end position="757"/>
    </location>
</feature>
<dbReference type="RefSeq" id="WP_072487356.1">
    <property type="nucleotide sequence ID" value="NZ_CP109381.1"/>
</dbReference>
<sequence>MEAREIFDAAPRAVAEFLSETGQGLYIPPYQRAYSWENAKVKRLIADVAHGLEQITEFEDSICFLGTVIALRDLQYTTVEPIDRPMVPPKVMTIIDGQQRLTTLLLLTTVLHEEISVRAGKLPKTDGEARDWCYNQAIDVTSRLTDTFEEDMRYGKGDFRYYPRMVRSYHDVWSRDSGRAKYDSPIGYYLHQYGRYARDESNPKDYKHVSFVEGEAADANSQAHKTLESIRAFVRRTLRSAVSPSRNTREDETEIPSTRAIGESQKLQEALFNSPFPAAVVEAANGDDRIGSLLRLIVFANYLLNRVTVAVVTAKREDYGFDMFEALNTTGQPLTAIETFKPKAIQNEGLNEWNGSDSYTYFDTVEKYLDGATSADQRQTATSNILIPFALLHDGQRLSKRLSEQRRYLRTAFDKEPDKVGRRTFLHALAEVTRFVSGPWGAPESLPEYADDALRQQAALCLQVLGEAKHDIVIAPLTRYFAAHQLSSGEHLDRQASEYLTAVRACGAFFALWRGAFGGTHGIDNVYRKLMTYHATSSGPRFPRFGQQLTTVPPVEDMLGFLRQQLQAEGIDGKSQWVAKAAATPVYTSNRPLSRLLLLAASSDSAPDEGSPGLVTQGRRGLLSTLNLNRWNSTDFATIEHIAPQNPGANGWDIKIYDDSTTVHTLGNLTLLPTVENSSASDRSWELKRLMFRALSATTMEEAEKTLAMASREGISLGQGAEAIIHRARYLPLVSSLARRDEDWTEEFIRERSNRLCGLAWDSLAPWIGLEVESQGSTIPGQRDSLLIPGSDRA</sequence>
<accession>A0A1K2DYB0</accession>
<proteinExistence type="predicted"/>